<dbReference type="PANTHER" id="PTHR30419">
    <property type="entry name" value="HTH-TYPE TRANSCRIPTIONAL REGULATOR YBHD"/>
    <property type="match status" value="1"/>
</dbReference>
<protein>
    <submittedName>
        <fullName evidence="6">DNA-binding transcriptional regulator, LysR family</fullName>
    </submittedName>
</protein>
<evidence type="ECO:0000256" key="2">
    <source>
        <dbReference type="ARBA" id="ARBA00023015"/>
    </source>
</evidence>
<dbReference type="PROSITE" id="PS50931">
    <property type="entry name" value="HTH_LYSR"/>
    <property type="match status" value="1"/>
</dbReference>
<dbReference type="GO" id="GO:0003677">
    <property type="term" value="F:DNA binding"/>
    <property type="evidence" value="ECO:0007669"/>
    <property type="project" value="UniProtKB-KW"/>
</dbReference>
<evidence type="ECO:0000256" key="4">
    <source>
        <dbReference type="ARBA" id="ARBA00023163"/>
    </source>
</evidence>
<dbReference type="SUPFAM" id="SSF46785">
    <property type="entry name" value="Winged helix' DNA-binding domain"/>
    <property type="match status" value="1"/>
</dbReference>
<gene>
    <name evidence="6" type="ORF">SAMN05216431_102161</name>
</gene>
<dbReference type="PRINTS" id="PR00039">
    <property type="entry name" value="HTHLYSR"/>
</dbReference>
<dbReference type="InterPro" id="IPR000847">
    <property type="entry name" value="LysR_HTH_N"/>
</dbReference>
<evidence type="ECO:0000313" key="6">
    <source>
        <dbReference type="EMBL" id="SEM42017.1"/>
    </source>
</evidence>
<dbReference type="InterPro" id="IPR005119">
    <property type="entry name" value="LysR_subst-bd"/>
</dbReference>
<name>A0ABY1A9T8_9LACO</name>
<dbReference type="Pfam" id="PF03466">
    <property type="entry name" value="LysR_substrate"/>
    <property type="match status" value="1"/>
</dbReference>
<evidence type="ECO:0000256" key="3">
    <source>
        <dbReference type="ARBA" id="ARBA00023125"/>
    </source>
</evidence>
<dbReference type="Gene3D" id="1.10.10.10">
    <property type="entry name" value="Winged helix-like DNA-binding domain superfamily/Winged helix DNA-binding domain"/>
    <property type="match status" value="1"/>
</dbReference>
<dbReference type="CDD" id="cd05466">
    <property type="entry name" value="PBP2_LTTR_substrate"/>
    <property type="match status" value="1"/>
</dbReference>
<dbReference type="Gene3D" id="3.40.190.10">
    <property type="entry name" value="Periplasmic binding protein-like II"/>
    <property type="match status" value="2"/>
</dbReference>
<keyword evidence="2" id="KW-0805">Transcription regulation</keyword>
<organism evidence="6 7">
    <name type="scientific">Ligilactobacillus ruminis</name>
    <dbReference type="NCBI Taxonomy" id="1623"/>
    <lineage>
        <taxon>Bacteria</taxon>
        <taxon>Bacillati</taxon>
        <taxon>Bacillota</taxon>
        <taxon>Bacilli</taxon>
        <taxon>Lactobacillales</taxon>
        <taxon>Lactobacillaceae</taxon>
        <taxon>Ligilactobacillus</taxon>
    </lineage>
</organism>
<feature type="domain" description="HTH lysR-type" evidence="5">
    <location>
        <begin position="7"/>
        <end position="58"/>
    </location>
</feature>
<keyword evidence="4" id="KW-0804">Transcription</keyword>
<reference evidence="6 7" key="1">
    <citation type="submission" date="2016-10" db="EMBL/GenBank/DDBJ databases">
        <authorList>
            <person name="Varghese N."/>
            <person name="Submissions S."/>
        </authorList>
    </citation>
    <scope>NUCLEOTIDE SEQUENCE [LARGE SCALE GENOMIC DNA]</scope>
    <source>
        <strain evidence="6 7">WC1T17</strain>
    </source>
</reference>
<keyword evidence="3 6" id="KW-0238">DNA-binding</keyword>
<dbReference type="InterPro" id="IPR036388">
    <property type="entry name" value="WH-like_DNA-bd_sf"/>
</dbReference>
<sequence length="303" mass="33620">MTDFAYKIFAEVVKQKTFVAAANTLNVTPSAISHSISGLEAELGFALFLRNRTGVTLTPDGKKILPIIQEILNAEAKLTEAAAKIKGLNQGTIRIGAFSSVCINWLPDIINNFKQKYPDIEISVRQGPFNEVAEAVRLGTLDLAFSALPIKEKLTVLPLYRDRIYCVAPEGFIPQNGRTVIAQDVKDKPFILQEIDYDRDTKKALDAFHVSVNSIQYSIDDASIIAMVESGLGFGILPELALKKLSGHVVCYPFEGDFYRHICLATHAKDQRTPSTEAFMAEIKAYLLKRYGKDGLMLDEKFN</sequence>
<proteinExistence type="inferred from homology"/>
<dbReference type="Proteomes" id="UP000182089">
    <property type="component" value="Unassembled WGS sequence"/>
</dbReference>
<comment type="caution">
    <text evidence="6">The sequence shown here is derived from an EMBL/GenBank/DDBJ whole genome shotgun (WGS) entry which is preliminary data.</text>
</comment>
<dbReference type="PANTHER" id="PTHR30419:SF24">
    <property type="entry name" value="HTH-TYPE TRANSCRIPTIONAL REGULATOR CZCR"/>
    <property type="match status" value="1"/>
</dbReference>
<accession>A0ABY1A9T8</accession>
<evidence type="ECO:0000256" key="1">
    <source>
        <dbReference type="ARBA" id="ARBA00009437"/>
    </source>
</evidence>
<dbReference type="InterPro" id="IPR036390">
    <property type="entry name" value="WH_DNA-bd_sf"/>
</dbReference>
<evidence type="ECO:0000259" key="5">
    <source>
        <dbReference type="PROSITE" id="PS50931"/>
    </source>
</evidence>
<dbReference type="SUPFAM" id="SSF53850">
    <property type="entry name" value="Periplasmic binding protein-like II"/>
    <property type="match status" value="1"/>
</dbReference>
<dbReference type="EMBL" id="FOCC01000002">
    <property type="protein sequence ID" value="SEM42017.1"/>
    <property type="molecule type" value="Genomic_DNA"/>
</dbReference>
<dbReference type="InterPro" id="IPR050950">
    <property type="entry name" value="HTH-type_LysR_regulators"/>
</dbReference>
<comment type="similarity">
    <text evidence="1">Belongs to the LysR transcriptional regulatory family.</text>
</comment>
<dbReference type="Pfam" id="PF00126">
    <property type="entry name" value="HTH_1"/>
    <property type="match status" value="1"/>
</dbReference>
<evidence type="ECO:0000313" key="7">
    <source>
        <dbReference type="Proteomes" id="UP000182089"/>
    </source>
</evidence>